<dbReference type="AlphaFoldDB" id="A0A813RQ02"/>
<dbReference type="Proteomes" id="UP000663854">
    <property type="component" value="Unassembled WGS sequence"/>
</dbReference>
<proteinExistence type="predicted"/>
<comment type="caution">
    <text evidence="2">The sequence shown here is derived from an EMBL/GenBank/DDBJ whole genome shotgun (WGS) entry which is preliminary data.</text>
</comment>
<protein>
    <recommendedName>
        <fullName evidence="1">RAMA domain-containing protein</fullName>
    </recommendedName>
</protein>
<feature type="domain" description="RAMA" evidence="1">
    <location>
        <begin position="216"/>
        <end position="313"/>
    </location>
</feature>
<dbReference type="Pfam" id="PF18755">
    <property type="entry name" value="RAMA"/>
    <property type="match status" value="1"/>
</dbReference>
<organism evidence="2 3">
    <name type="scientific">Rotaria sordida</name>
    <dbReference type="NCBI Taxonomy" id="392033"/>
    <lineage>
        <taxon>Eukaryota</taxon>
        <taxon>Metazoa</taxon>
        <taxon>Spiralia</taxon>
        <taxon>Gnathifera</taxon>
        <taxon>Rotifera</taxon>
        <taxon>Eurotatoria</taxon>
        <taxon>Bdelloidea</taxon>
        <taxon>Philodinida</taxon>
        <taxon>Philodinidae</taxon>
        <taxon>Rotaria</taxon>
    </lineage>
</organism>
<name>A0A813RQ02_9BILA</name>
<gene>
    <name evidence="2" type="ORF">PYM288_LOCUS3747</name>
</gene>
<dbReference type="InterPro" id="IPR040843">
    <property type="entry name" value="RAMA"/>
</dbReference>
<evidence type="ECO:0000313" key="3">
    <source>
        <dbReference type="Proteomes" id="UP000663854"/>
    </source>
</evidence>
<sequence length="318" mass="36193">MLIFKEVKFIKSPFNSEAELENVVVNNYEYLFGPSSLYLPKAKIKTADGGGTIPDGFAIDIAQKKWYLVEAELMHHSVWNHIAPQVTKQILASQQKATRRTIIDLTVEQYRNDTSTKEKFDELNIPEINVRQIIGDILETDPIIGIPIDGVTNDLKDWARTLKYNVKLWLINKFVEFNNPENIVFEFPEEFKPALDTEQESNEPKDNYNINTNAIAISRYDVEVSDLLASNLLHVGDKLSMFYKPRNGQPKTYEATILDDGSFSVLNQIYSSPSYAALAGINDAGSTRPTVNGWISWKTIDGKLLSQLREEFLLLKRK</sequence>
<accession>A0A813RQ02</accession>
<reference evidence="2" key="1">
    <citation type="submission" date="2021-02" db="EMBL/GenBank/DDBJ databases">
        <authorList>
            <person name="Nowell W R."/>
        </authorList>
    </citation>
    <scope>NUCLEOTIDE SEQUENCE</scope>
</reference>
<evidence type="ECO:0000313" key="2">
    <source>
        <dbReference type="EMBL" id="CAF0783474.1"/>
    </source>
</evidence>
<evidence type="ECO:0000259" key="1">
    <source>
        <dbReference type="Pfam" id="PF18755"/>
    </source>
</evidence>
<dbReference type="EMBL" id="CAJNOH010000030">
    <property type="protein sequence ID" value="CAF0783474.1"/>
    <property type="molecule type" value="Genomic_DNA"/>
</dbReference>